<name>A0ABN3DCD7_9ACTN</name>
<evidence type="ECO:0008006" key="3">
    <source>
        <dbReference type="Google" id="ProtNLM"/>
    </source>
</evidence>
<organism evidence="1 2">
    <name type="scientific">Kitasatospora cystarginea</name>
    <dbReference type="NCBI Taxonomy" id="58350"/>
    <lineage>
        <taxon>Bacteria</taxon>
        <taxon>Bacillati</taxon>
        <taxon>Actinomycetota</taxon>
        <taxon>Actinomycetes</taxon>
        <taxon>Kitasatosporales</taxon>
        <taxon>Streptomycetaceae</taxon>
        <taxon>Kitasatospora</taxon>
    </lineage>
</organism>
<evidence type="ECO:0000313" key="1">
    <source>
        <dbReference type="EMBL" id="GAA2227327.1"/>
    </source>
</evidence>
<protein>
    <recommendedName>
        <fullName evidence="3">HAD family hydrolase</fullName>
    </recommendedName>
</protein>
<gene>
    <name evidence="1" type="ORF">GCM10010430_03390</name>
</gene>
<comment type="caution">
    <text evidence="1">The sequence shown here is derived from an EMBL/GenBank/DDBJ whole genome shotgun (WGS) entry which is preliminary data.</text>
</comment>
<dbReference type="Gene3D" id="3.40.50.1000">
    <property type="entry name" value="HAD superfamily/HAD-like"/>
    <property type="match status" value="1"/>
</dbReference>
<evidence type="ECO:0000313" key="2">
    <source>
        <dbReference type="Proteomes" id="UP001500305"/>
    </source>
</evidence>
<accession>A0ABN3DCD7</accession>
<reference evidence="1 2" key="1">
    <citation type="journal article" date="2019" name="Int. J. Syst. Evol. Microbiol.">
        <title>The Global Catalogue of Microorganisms (GCM) 10K type strain sequencing project: providing services to taxonomists for standard genome sequencing and annotation.</title>
        <authorList>
            <consortium name="The Broad Institute Genomics Platform"/>
            <consortium name="The Broad Institute Genome Sequencing Center for Infectious Disease"/>
            <person name="Wu L."/>
            <person name="Ma J."/>
        </authorList>
    </citation>
    <scope>NUCLEOTIDE SEQUENCE [LARGE SCALE GENOMIC DNA]</scope>
    <source>
        <strain evidence="1 2">JCM 7356</strain>
    </source>
</reference>
<sequence length="305" mass="32525">MSSPMSTPMSSAVSSAMSSAESPATPRFLVASDLDRTLIYSNRALALDVPDRLAPRLISVEVHEGRAISFMTEQSARLLAELTGSALFVPATTRTRAQYERVNLPGPTPGWIPAYAICANGGQLLVNGVPDRDWRTEVESRLDSGSAPLDEVVRHLAVVADPEWTHKRRTADHLFAYLVVERAELPDGWLAELTGWCAERGWTVSLQGRKVYAVPAPLTKSAALAEVGRRTGAATVLTAGDSLLDADLLLAADQAWRPGHGELADTGWTAPHVTALTQAGVAAGEEIVRRFLGRVRTGAGVTVGG</sequence>
<dbReference type="Proteomes" id="UP001500305">
    <property type="component" value="Unassembled WGS sequence"/>
</dbReference>
<dbReference type="SUPFAM" id="SSF56784">
    <property type="entry name" value="HAD-like"/>
    <property type="match status" value="1"/>
</dbReference>
<keyword evidence="2" id="KW-1185">Reference proteome</keyword>
<proteinExistence type="predicted"/>
<dbReference type="InterPro" id="IPR023214">
    <property type="entry name" value="HAD_sf"/>
</dbReference>
<dbReference type="EMBL" id="BAAATR010000001">
    <property type="protein sequence ID" value="GAA2227327.1"/>
    <property type="molecule type" value="Genomic_DNA"/>
</dbReference>
<dbReference type="InterPro" id="IPR036412">
    <property type="entry name" value="HAD-like_sf"/>
</dbReference>